<evidence type="ECO:0000313" key="2">
    <source>
        <dbReference type="EMBL" id="KAK7203625.1"/>
    </source>
</evidence>
<keyword evidence="3" id="KW-1185">Reference proteome</keyword>
<sequence>MKVLVIGATGFIGNAVAIAFSNAGHDTYGQSRTSACEALLRRDEIFPLIGPPDEIAKHYAPGMDVIIDACRPGLFGVNTTAIYDAVLAACESRSPQHKLTYIFVSGTWTHGTPALYDPLMSISERAPLGVDQTPLIAWRADFETRVFGAATNEAIKGGAAINPIVVRPSLLYGRSGSVLAALFDQAYKGGHITWPGVPGVSRYNTIHQDDLARLILIIAEKAPIFSGLAIDAVNPQTESAEDVVRSLIRVAGGNLTYSFREPENDLERALCIPTHYSASLAYTLGGWTPRKPGLVDGMKRYYESFKGFQE</sequence>
<dbReference type="EMBL" id="JBBJBU010000011">
    <property type="protein sequence ID" value="KAK7203625.1"/>
    <property type="molecule type" value="Genomic_DNA"/>
</dbReference>
<accession>A0ABR1F1A4</accession>
<name>A0ABR1F1A4_9ASCO</name>
<evidence type="ECO:0000259" key="1">
    <source>
        <dbReference type="Pfam" id="PF01370"/>
    </source>
</evidence>
<dbReference type="Pfam" id="PF01370">
    <property type="entry name" value="Epimerase"/>
    <property type="match status" value="1"/>
</dbReference>
<dbReference type="PANTHER" id="PTHR48079:SF3">
    <property type="entry name" value="NAD-DEPENDENT EPIMERASE_DEHYDRATASE DOMAIN-CONTAINING PROTEIN"/>
    <property type="match status" value="1"/>
</dbReference>
<dbReference type="SUPFAM" id="SSF51735">
    <property type="entry name" value="NAD(P)-binding Rossmann-fold domains"/>
    <property type="match status" value="1"/>
</dbReference>
<reference evidence="2 3" key="1">
    <citation type="submission" date="2024-03" db="EMBL/GenBank/DDBJ databases">
        <title>Genome-scale model development and genomic sequencing of the oleaginous clade Lipomyces.</title>
        <authorList>
            <consortium name="Lawrence Berkeley National Laboratory"/>
            <person name="Czajka J.J."/>
            <person name="Han Y."/>
            <person name="Kim J."/>
            <person name="Mondo S.J."/>
            <person name="Hofstad B.A."/>
            <person name="Robles A."/>
            <person name="Haridas S."/>
            <person name="Riley R."/>
            <person name="LaButti K."/>
            <person name="Pangilinan J."/>
            <person name="Andreopoulos W."/>
            <person name="Lipzen A."/>
            <person name="Yan J."/>
            <person name="Wang M."/>
            <person name="Ng V."/>
            <person name="Grigoriev I.V."/>
            <person name="Spatafora J.W."/>
            <person name="Magnuson J.K."/>
            <person name="Baker S.E."/>
            <person name="Pomraning K.R."/>
        </authorList>
    </citation>
    <scope>NUCLEOTIDE SEQUENCE [LARGE SCALE GENOMIC DNA]</scope>
    <source>
        <strain evidence="2 3">Phaff 52-87</strain>
    </source>
</reference>
<organism evidence="2 3">
    <name type="scientific">Myxozyma melibiosi</name>
    <dbReference type="NCBI Taxonomy" id="54550"/>
    <lineage>
        <taxon>Eukaryota</taxon>
        <taxon>Fungi</taxon>
        <taxon>Dikarya</taxon>
        <taxon>Ascomycota</taxon>
        <taxon>Saccharomycotina</taxon>
        <taxon>Lipomycetes</taxon>
        <taxon>Lipomycetales</taxon>
        <taxon>Lipomycetaceae</taxon>
        <taxon>Myxozyma</taxon>
    </lineage>
</organism>
<proteinExistence type="predicted"/>
<feature type="domain" description="NAD-dependent epimerase/dehydratase" evidence="1">
    <location>
        <begin position="3"/>
        <end position="221"/>
    </location>
</feature>
<dbReference type="InterPro" id="IPR036291">
    <property type="entry name" value="NAD(P)-bd_dom_sf"/>
</dbReference>
<comment type="caution">
    <text evidence="2">The sequence shown here is derived from an EMBL/GenBank/DDBJ whole genome shotgun (WGS) entry which is preliminary data.</text>
</comment>
<dbReference type="InterPro" id="IPR051783">
    <property type="entry name" value="NAD(P)-dependent_oxidoreduct"/>
</dbReference>
<dbReference type="Proteomes" id="UP001498771">
    <property type="component" value="Unassembled WGS sequence"/>
</dbReference>
<gene>
    <name evidence="2" type="ORF">BZA70DRAFT_291208</name>
</gene>
<dbReference type="InterPro" id="IPR001509">
    <property type="entry name" value="Epimerase_deHydtase"/>
</dbReference>
<dbReference type="GeneID" id="90039793"/>
<evidence type="ECO:0000313" key="3">
    <source>
        <dbReference type="Proteomes" id="UP001498771"/>
    </source>
</evidence>
<dbReference type="Gene3D" id="3.40.50.720">
    <property type="entry name" value="NAD(P)-binding Rossmann-like Domain"/>
    <property type="match status" value="1"/>
</dbReference>
<protein>
    <submittedName>
        <fullName evidence="2">NAD-P-binding protein</fullName>
    </submittedName>
</protein>
<dbReference type="RefSeq" id="XP_064766658.1">
    <property type="nucleotide sequence ID" value="XM_064914281.1"/>
</dbReference>
<dbReference type="PANTHER" id="PTHR48079">
    <property type="entry name" value="PROTEIN YEEZ"/>
    <property type="match status" value="1"/>
</dbReference>